<evidence type="ECO:0000313" key="2">
    <source>
        <dbReference type="EMBL" id="SDG97051.1"/>
    </source>
</evidence>
<proteinExistence type="predicted"/>
<evidence type="ECO:0000313" key="3">
    <source>
        <dbReference type="Proteomes" id="UP000198956"/>
    </source>
</evidence>
<protein>
    <recommendedName>
        <fullName evidence="4">Lipoprotein</fullName>
    </recommendedName>
</protein>
<name>A0A1G7YKL0_ANETH</name>
<dbReference type="Proteomes" id="UP000198956">
    <property type="component" value="Unassembled WGS sequence"/>
</dbReference>
<accession>A0A1G7YKL0</accession>
<sequence length="214" mass="24393">MTHMPRQYTRALVLMTILVTASLATGCGGQKIQSEHGKTPIEGPMSFDHQLPKLRKAERQELINAIREAEEKVWRATEHTKVAYVKGQPVRVYSDFTSKKQLYNYYRQSWSEQLATQLTHETIDLNYSIPNKALAVHPAFRHVSLLSMKMPEIRVTSYYKNTAVVECIGTLMTGERHRIQYTLMKSNDNSRWIVAHKAISDGGIGPYIGNKRGT</sequence>
<dbReference type="EMBL" id="FNDE01000007">
    <property type="protein sequence ID" value="SDG97051.1"/>
    <property type="molecule type" value="Genomic_DNA"/>
</dbReference>
<dbReference type="AlphaFoldDB" id="A0A1G7YKL0"/>
<gene>
    <name evidence="2" type="ORF">SAMN04489735_100734</name>
</gene>
<dbReference type="RefSeq" id="WP_057899559.1">
    <property type="nucleotide sequence ID" value="NZ_JARLVS010000046.1"/>
</dbReference>
<evidence type="ECO:0008006" key="4">
    <source>
        <dbReference type="Google" id="ProtNLM"/>
    </source>
</evidence>
<evidence type="ECO:0000256" key="1">
    <source>
        <dbReference type="SAM" id="SignalP"/>
    </source>
</evidence>
<organism evidence="2 3">
    <name type="scientific">Aneurinibacillus thermoaerophilus</name>
    <dbReference type="NCBI Taxonomy" id="143495"/>
    <lineage>
        <taxon>Bacteria</taxon>
        <taxon>Bacillati</taxon>
        <taxon>Bacillota</taxon>
        <taxon>Bacilli</taxon>
        <taxon>Bacillales</taxon>
        <taxon>Paenibacillaceae</taxon>
        <taxon>Aneurinibacillus group</taxon>
        <taxon>Aneurinibacillus</taxon>
    </lineage>
</organism>
<dbReference type="PROSITE" id="PS51257">
    <property type="entry name" value="PROKAR_LIPOPROTEIN"/>
    <property type="match status" value="1"/>
</dbReference>
<keyword evidence="1" id="KW-0732">Signal</keyword>
<reference evidence="2 3" key="1">
    <citation type="submission" date="2016-10" db="EMBL/GenBank/DDBJ databases">
        <authorList>
            <person name="de Groot N.N."/>
        </authorList>
    </citation>
    <scope>NUCLEOTIDE SEQUENCE [LARGE SCALE GENOMIC DNA]</scope>
    <source>
        <strain evidence="2 3">L 420-91</strain>
    </source>
</reference>
<feature type="chain" id="PRO_5039588328" description="Lipoprotein" evidence="1">
    <location>
        <begin position="27"/>
        <end position="214"/>
    </location>
</feature>
<feature type="signal peptide" evidence="1">
    <location>
        <begin position="1"/>
        <end position="26"/>
    </location>
</feature>